<dbReference type="GO" id="GO:0006974">
    <property type="term" value="P:DNA damage response"/>
    <property type="evidence" value="ECO:0007669"/>
    <property type="project" value="InterPro"/>
</dbReference>
<dbReference type="GO" id="GO:0005759">
    <property type="term" value="C:mitochondrial matrix"/>
    <property type="evidence" value="ECO:0007669"/>
    <property type="project" value="TreeGrafter"/>
</dbReference>
<dbReference type="PANTHER" id="PTHR21052">
    <property type="entry name" value="SPERMATOGENESIS ASSOCIATED 11-RELATED"/>
    <property type="match status" value="1"/>
</dbReference>
<dbReference type="InterPro" id="IPR037151">
    <property type="entry name" value="AlkB-like_sf"/>
</dbReference>
<evidence type="ECO:0000313" key="2">
    <source>
        <dbReference type="EMBL" id="ORY45183.1"/>
    </source>
</evidence>
<reference evidence="2 3" key="1">
    <citation type="submission" date="2016-07" db="EMBL/GenBank/DDBJ databases">
        <title>Pervasive Adenine N6-methylation of Active Genes in Fungi.</title>
        <authorList>
            <consortium name="DOE Joint Genome Institute"/>
            <person name="Mondo S.J."/>
            <person name="Dannebaum R.O."/>
            <person name="Kuo R.C."/>
            <person name="Labutti K."/>
            <person name="Haridas S."/>
            <person name="Kuo A."/>
            <person name="Salamov A."/>
            <person name="Ahrendt S.R."/>
            <person name="Lipzen A."/>
            <person name="Sullivan W."/>
            <person name="Andreopoulos W.B."/>
            <person name="Clum A."/>
            <person name="Lindquist E."/>
            <person name="Daum C."/>
            <person name="Ramamoorthy G.K."/>
            <person name="Gryganskyi A."/>
            <person name="Culley D."/>
            <person name="Magnuson J.K."/>
            <person name="James T.Y."/>
            <person name="O'Malley M.A."/>
            <person name="Stajich J.E."/>
            <person name="Spatafora J.W."/>
            <person name="Visel A."/>
            <person name="Grigoriev I.V."/>
        </authorList>
    </citation>
    <scope>NUCLEOTIDE SEQUENCE [LARGE SCALE GENOMIC DNA]</scope>
    <source>
        <strain evidence="2 3">JEL800</strain>
    </source>
</reference>
<dbReference type="Proteomes" id="UP000193642">
    <property type="component" value="Unassembled WGS sequence"/>
</dbReference>
<keyword evidence="3" id="KW-1185">Reference proteome</keyword>
<evidence type="ECO:0000259" key="1">
    <source>
        <dbReference type="PROSITE" id="PS51471"/>
    </source>
</evidence>
<comment type="caution">
    <text evidence="2">The sequence shown here is derived from an EMBL/GenBank/DDBJ whole genome shotgun (WGS) entry which is preliminary data.</text>
</comment>
<gene>
    <name evidence="2" type="ORF">BCR33DRAFT_659273</name>
</gene>
<dbReference type="InterPro" id="IPR032870">
    <property type="entry name" value="ALKBH7-like"/>
</dbReference>
<dbReference type="GO" id="GO:0006631">
    <property type="term" value="P:fatty acid metabolic process"/>
    <property type="evidence" value="ECO:0007669"/>
    <property type="project" value="TreeGrafter"/>
</dbReference>
<dbReference type="InterPro" id="IPR027450">
    <property type="entry name" value="AlkB-like"/>
</dbReference>
<dbReference type="Gene3D" id="2.60.120.590">
    <property type="entry name" value="Alpha-ketoglutarate-dependent dioxygenase AlkB-like"/>
    <property type="match status" value="1"/>
</dbReference>
<dbReference type="SUPFAM" id="SSF51197">
    <property type="entry name" value="Clavaminate synthase-like"/>
    <property type="match status" value="1"/>
</dbReference>
<dbReference type="PANTHER" id="PTHR21052:SF0">
    <property type="entry name" value="ALPHA-KETOGLUTARATE-DEPENDENT DIOXYGENASE ALKB HOMOLOG 7, MITOCHONDRIAL"/>
    <property type="match status" value="1"/>
</dbReference>
<dbReference type="OrthoDB" id="412814at2759"/>
<feature type="domain" description="Fe2OG dioxygenase" evidence="1">
    <location>
        <begin position="53"/>
        <end position="171"/>
    </location>
</feature>
<protein>
    <recommendedName>
        <fullName evidence="1">Fe2OG dioxygenase domain-containing protein</fullName>
    </recommendedName>
</protein>
<sequence length="190" mass="21065">MLALEPHLRALFEPDIGANQAMRFGNALPSFLDPLLGIAKALLPSNLQSRTPAFDQMIANHYSPGEGIVEHVDLARFEDGVVIFSFLSPLVMDFRYVGQASTSDSYSRDAFPEIENAKHIALLLEAGSAVCLSGESRFNWAHGIKETLSDEFQGRIITRKERISITLRKMKPNQSSEMNSIGNQDNATRQ</sequence>
<dbReference type="InterPro" id="IPR005123">
    <property type="entry name" value="Oxoglu/Fe-dep_dioxygenase_dom"/>
</dbReference>
<organism evidence="2 3">
    <name type="scientific">Rhizoclosmatium globosum</name>
    <dbReference type="NCBI Taxonomy" id="329046"/>
    <lineage>
        <taxon>Eukaryota</taxon>
        <taxon>Fungi</taxon>
        <taxon>Fungi incertae sedis</taxon>
        <taxon>Chytridiomycota</taxon>
        <taxon>Chytridiomycota incertae sedis</taxon>
        <taxon>Chytridiomycetes</taxon>
        <taxon>Chytridiales</taxon>
        <taxon>Chytriomycetaceae</taxon>
        <taxon>Rhizoclosmatium</taxon>
    </lineage>
</organism>
<accession>A0A1Y2CDS1</accession>
<dbReference type="EMBL" id="MCGO01000020">
    <property type="protein sequence ID" value="ORY45183.1"/>
    <property type="molecule type" value="Genomic_DNA"/>
</dbReference>
<proteinExistence type="predicted"/>
<dbReference type="AlphaFoldDB" id="A0A1Y2CDS1"/>
<dbReference type="Pfam" id="PF13532">
    <property type="entry name" value="2OG-FeII_Oxy_2"/>
    <property type="match status" value="1"/>
</dbReference>
<dbReference type="PROSITE" id="PS51471">
    <property type="entry name" value="FE2OG_OXY"/>
    <property type="match status" value="1"/>
</dbReference>
<evidence type="ECO:0000313" key="3">
    <source>
        <dbReference type="Proteomes" id="UP000193642"/>
    </source>
</evidence>
<name>A0A1Y2CDS1_9FUNG</name>